<organism evidence="1">
    <name type="scientific">Lepeophtheirus salmonis</name>
    <name type="common">Salmon louse</name>
    <name type="synonym">Caligus salmonis</name>
    <dbReference type="NCBI Taxonomy" id="72036"/>
    <lineage>
        <taxon>Eukaryota</taxon>
        <taxon>Metazoa</taxon>
        <taxon>Ecdysozoa</taxon>
        <taxon>Arthropoda</taxon>
        <taxon>Crustacea</taxon>
        <taxon>Multicrustacea</taxon>
        <taxon>Hexanauplia</taxon>
        <taxon>Copepoda</taxon>
        <taxon>Siphonostomatoida</taxon>
        <taxon>Caligidae</taxon>
        <taxon>Lepeophtheirus</taxon>
    </lineage>
</organism>
<name>A0A0K2VKH4_LEPSM</name>
<proteinExistence type="predicted"/>
<dbReference type="EMBL" id="HACA01033351">
    <property type="protein sequence ID" value="CDW50712.1"/>
    <property type="molecule type" value="Transcribed_RNA"/>
</dbReference>
<reference evidence="1" key="1">
    <citation type="submission" date="2014-05" db="EMBL/GenBank/DDBJ databases">
        <authorList>
            <person name="Chronopoulou M."/>
        </authorList>
    </citation>
    <scope>NUCLEOTIDE SEQUENCE</scope>
    <source>
        <tissue evidence="1">Whole organism</tissue>
    </source>
</reference>
<accession>A0A0K2VKH4</accession>
<dbReference type="AlphaFoldDB" id="A0A0K2VKH4"/>
<protein>
    <submittedName>
        <fullName evidence="1">Uncharacterized protein</fullName>
    </submittedName>
</protein>
<feature type="non-terminal residue" evidence="1">
    <location>
        <position position="1"/>
    </location>
</feature>
<sequence>THFKNLPCSNHTIMQSINHMKNIRLSKRHFILLGDFIAEMRFDVKGVSSLKTHNGIVFFLSILCYEVNRILERK</sequence>
<evidence type="ECO:0000313" key="1">
    <source>
        <dbReference type="EMBL" id="CDW50712.1"/>
    </source>
</evidence>